<proteinExistence type="predicted"/>
<protein>
    <recommendedName>
        <fullName evidence="3">Zn(2)-C6 fungal-type domain-containing protein</fullName>
    </recommendedName>
</protein>
<keyword evidence="5" id="KW-1185">Reference proteome</keyword>
<feature type="compositionally biased region" description="Low complexity" evidence="2">
    <location>
        <begin position="231"/>
        <end position="244"/>
    </location>
</feature>
<evidence type="ECO:0000313" key="4">
    <source>
        <dbReference type="EMBL" id="KAF2665972.1"/>
    </source>
</evidence>
<dbReference type="EMBL" id="MU004239">
    <property type="protein sequence ID" value="KAF2665972.1"/>
    <property type="molecule type" value="Genomic_DNA"/>
</dbReference>
<feature type="domain" description="Zn(2)-C6 fungal-type" evidence="3">
    <location>
        <begin position="282"/>
        <end position="318"/>
    </location>
</feature>
<sequence>MSYLNSFDDVDNSFDGSGGQWLPSPKHESPDLTSPMEDHPAFSLGSNYDIEFMASPFLSPEISASEVDSNPGSLQLPFDLSSGIPKFGFNHSFPGAGHFHQHMQHSVIAPDLHNLSEQEQYGDWGFDVLMSQENPLPYFDHLQSQSSAATNRLDLNHVPRGWAKPTRATSTNMSRTESVLSGNSVESYASGQSWDDFHAEHSPEDETLPEDCRPLLSPSNNSRLHDTDWPSNASNADSMDNAANPKAVPIVGNTMGKQKKGRTGKLTEEQRASAASVRKIGACMTCRKRRARCDEGIPCRSCRRYFRNNPKGLAENPCRGEALHNVADYILRQNAFPKGPFNRFLSKDYVIEPTEYDVLLDFGFGNMPFSWKVKLLRAKSGAGNHHPFMHKHVEYPWPPQPGRSIKLVRDDLVFPGVLSEDTDIIAQVEIYLTKLLDNRNQFTYFPLWRSKLKVLRVIYKYYLSLPSNHRKPLKQALQLLILVHVGGDVRLIPGDPVAEAINARFFPGLDHEKVTPCFIRAQLGPIFSTLAHTLMGSVLKQLEQISQSQDSRSFPMIISTFSALFLALESLQYHFEKEAYHSHHDEPGYFHDDSSSTRDLATFEVGDVLLRFYKATQCHASLRTLYDLAAQRQRDLGGSLPKGYTSLSKLSVQVAGDERTTAFMYSLFGALVYAGPYLVEKVQMDTIVSSQDMSCFFDRQLAKMYLLEPTDYPAATR</sequence>
<feature type="region of interest" description="Disordered" evidence="2">
    <location>
        <begin position="160"/>
        <end position="265"/>
    </location>
</feature>
<accession>A0A6A6U1I4</accession>
<evidence type="ECO:0000313" key="5">
    <source>
        <dbReference type="Proteomes" id="UP000799302"/>
    </source>
</evidence>
<dbReference type="InterPro" id="IPR036864">
    <property type="entry name" value="Zn2-C6_fun-type_DNA-bd_sf"/>
</dbReference>
<dbReference type="SUPFAM" id="SSF57701">
    <property type="entry name" value="Zn2/Cys6 DNA-binding domain"/>
    <property type="match status" value="1"/>
</dbReference>
<dbReference type="InterPro" id="IPR001138">
    <property type="entry name" value="Zn2Cys6_DnaBD"/>
</dbReference>
<feature type="compositionally biased region" description="Basic and acidic residues" evidence="2">
    <location>
        <begin position="195"/>
        <end position="204"/>
    </location>
</feature>
<dbReference type="InterPro" id="IPR052973">
    <property type="entry name" value="Fungal_sec-metab_reg_TF"/>
</dbReference>
<dbReference type="Pfam" id="PF00172">
    <property type="entry name" value="Zn_clus"/>
    <property type="match status" value="1"/>
</dbReference>
<evidence type="ECO:0000256" key="2">
    <source>
        <dbReference type="SAM" id="MobiDB-lite"/>
    </source>
</evidence>
<dbReference type="AlphaFoldDB" id="A0A6A6U1I4"/>
<organism evidence="4 5">
    <name type="scientific">Microthyrium microscopicum</name>
    <dbReference type="NCBI Taxonomy" id="703497"/>
    <lineage>
        <taxon>Eukaryota</taxon>
        <taxon>Fungi</taxon>
        <taxon>Dikarya</taxon>
        <taxon>Ascomycota</taxon>
        <taxon>Pezizomycotina</taxon>
        <taxon>Dothideomycetes</taxon>
        <taxon>Dothideomycetes incertae sedis</taxon>
        <taxon>Microthyriales</taxon>
        <taxon>Microthyriaceae</taxon>
        <taxon>Microthyrium</taxon>
    </lineage>
</organism>
<reference evidence="4" key="1">
    <citation type="journal article" date="2020" name="Stud. Mycol.">
        <title>101 Dothideomycetes genomes: a test case for predicting lifestyles and emergence of pathogens.</title>
        <authorList>
            <person name="Haridas S."/>
            <person name="Albert R."/>
            <person name="Binder M."/>
            <person name="Bloem J."/>
            <person name="Labutti K."/>
            <person name="Salamov A."/>
            <person name="Andreopoulos B."/>
            <person name="Baker S."/>
            <person name="Barry K."/>
            <person name="Bills G."/>
            <person name="Bluhm B."/>
            <person name="Cannon C."/>
            <person name="Castanera R."/>
            <person name="Culley D."/>
            <person name="Daum C."/>
            <person name="Ezra D."/>
            <person name="Gonzalez J."/>
            <person name="Henrissat B."/>
            <person name="Kuo A."/>
            <person name="Liang C."/>
            <person name="Lipzen A."/>
            <person name="Lutzoni F."/>
            <person name="Magnuson J."/>
            <person name="Mondo S."/>
            <person name="Nolan M."/>
            <person name="Ohm R."/>
            <person name="Pangilinan J."/>
            <person name="Park H.-J."/>
            <person name="Ramirez L."/>
            <person name="Alfaro M."/>
            <person name="Sun H."/>
            <person name="Tritt A."/>
            <person name="Yoshinaga Y."/>
            <person name="Zwiers L.-H."/>
            <person name="Turgeon B."/>
            <person name="Goodwin S."/>
            <person name="Spatafora J."/>
            <person name="Crous P."/>
            <person name="Grigoriev I."/>
        </authorList>
    </citation>
    <scope>NUCLEOTIDE SEQUENCE</scope>
    <source>
        <strain evidence="4">CBS 115976</strain>
    </source>
</reference>
<evidence type="ECO:0000256" key="1">
    <source>
        <dbReference type="ARBA" id="ARBA00023242"/>
    </source>
</evidence>
<evidence type="ECO:0000259" key="3">
    <source>
        <dbReference type="PROSITE" id="PS50048"/>
    </source>
</evidence>
<feature type="compositionally biased region" description="Polar residues" evidence="2">
    <location>
        <begin position="167"/>
        <end position="193"/>
    </location>
</feature>
<feature type="region of interest" description="Disordered" evidence="2">
    <location>
        <begin position="15"/>
        <end position="40"/>
    </location>
</feature>
<dbReference type="GO" id="GO:0008270">
    <property type="term" value="F:zinc ion binding"/>
    <property type="evidence" value="ECO:0007669"/>
    <property type="project" value="InterPro"/>
</dbReference>
<dbReference type="OrthoDB" id="3921198at2759"/>
<dbReference type="PANTHER" id="PTHR35392">
    <property type="entry name" value="ZN(II)2CYS6 TRANSCRIPTION FACTOR (EUROFUNG)-RELATED-RELATED"/>
    <property type="match status" value="1"/>
</dbReference>
<keyword evidence="1" id="KW-0539">Nucleus</keyword>
<dbReference type="CDD" id="cd00067">
    <property type="entry name" value="GAL4"/>
    <property type="match status" value="1"/>
</dbReference>
<dbReference type="PROSITE" id="PS50048">
    <property type="entry name" value="ZN2_CY6_FUNGAL_2"/>
    <property type="match status" value="1"/>
</dbReference>
<dbReference type="GO" id="GO:0000981">
    <property type="term" value="F:DNA-binding transcription factor activity, RNA polymerase II-specific"/>
    <property type="evidence" value="ECO:0007669"/>
    <property type="project" value="InterPro"/>
</dbReference>
<feature type="compositionally biased region" description="Basic and acidic residues" evidence="2">
    <location>
        <begin position="25"/>
        <end position="40"/>
    </location>
</feature>
<dbReference type="PANTHER" id="PTHR35392:SF3">
    <property type="entry name" value="ZN(2)-C6 FUNGAL-TYPE DOMAIN-CONTAINING PROTEIN"/>
    <property type="match status" value="1"/>
</dbReference>
<gene>
    <name evidence="4" type="ORF">BT63DRAFT_458336</name>
</gene>
<name>A0A6A6U1I4_9PEZI</name>
<dbReference type="Proteomes" id="UP000799302">
    <property type="component" value="Unassembled WGS sequence"/>
</dbReference>